<dbReference type="PANTHER" id="PTHR43045">
    <property type="entry name" value="SHIKIMATE TRANSPORTER"/>
    <property type="match status" value="1"/>
</dbReference>
<feature type="transmembrane region" description="Helical" evidence="11">
    <location>
        <begin position="285"/>
        <end position="303"/>
    </location>
</feature>
<evidence type="ECO:0000256" key="2">
    <source>
        <dbReference type="ARBA" id="ARBA00008240"/>
    </source>
</evidence>
<feature type="transmembrane region" description="Helical" evidence="11">
    <location>
        <begin position="94"/>
        <end position="113"/>
    </location>
</feature>
<reference evidence="13 14" key="1">
    <citation type="submission" date="2020-08" db="EMBL/GenBank/DDBJ databases">
        <title>Sequencing the genomes of 1000 actinobacteria strains.</title>
        <authorList>
            <person name="Klenk H.-P."/>
        </authorList>
    </citation>
    <scope>NUCLEOTIDE SEQUENCE [LARGE SCALE GENOMIC DNA]</scope>
    <source>
        <strain evidence="13 14">DSM 45859</strain>
    </source>
</reference>
<dbReference type="AlphaFoldDB" id="A0A840IQ56"/>
<comment type="subcellular location">
    <subcellularLocation>
        <location evidence="1">Cell membrane</location>
        <topology evidence="1">Multi-pass membrane protein</topology>
    </subcellularLocation>
</comment>
<protein>
    <recommendedName>
        <fullName evidence="10">Putative proline/betaine transporter</fullName>
    </recommendedName>
</protein>
<dbReference type="Proteomes" id="UP000581769">
    <property type="component" value="Unassembled WGS sequence"/>
</dbReference>
<keyword evidence="14" id="KW-1185">Reference proteome</keyword>
<evidence type="ECO:0000313" key="14">
    <source>
        <dbReference type="Proteomes" id="UP000581769"/>
    </source>
</evidence>
<organism evidence="13 14">
    <name type="scientific">Amycolatopsis jiangsuensis</name>
    <dbReference type="NCBI Taxonomy" id="1181879"/>
    <lineage>
        <taxon>Bacteria</taxon>
        <taxon>Bacillati</taxon>
        <taxon>Actinomycetota</taxon>
        <taxon>Actinomycetes</taxon>
        <taxon>Pseudonocardiales</taxon>
        <taxon>Pseudonocardiaceae</taxon>
        <taxon>Amycolatopsis</taxon>
    </lineage>
</organism>
<dbReference type="PANTHER" id="PTHR43045:SF1">
    <property type="entry name" value="SHIKIMATE TRANSPORTER"/>
    <property type="match status" value="1"/>
</dbReference>
<evidence type="ECO:0000256" key="7">
    <source>
        <dbReference type="ARBA" id="ARBA00022989"/>
    </source>
</evidence>
<feature type="transmembrane region" description="Helical" evidence="11">
    <location>
        <begin position="51"/>
        <end position="74"/>
    </location>
</feature>
<evidence type="ECO:0000256" key="3">
    <source>
        <dbReference type="ARBA" id="ARBA00022448"/>
    </source>
</evidence>
<evidence type="ECO:0000256" key="9">
    <source>
        <dbReference type="ARBA" id="ARBA00037295"/>
    </source>
</evidence>
<dbReference type="FunFam" id="1.20.1250.20:FF:000001">
    <property type="entry name" value="Dicarboxylate MFS transporter"/>
    <property type="match status" value="1"/>
</dbReference>
<dbReference type="Pfam" id="PF07690">
    <property type="entry name" value="MFS_1"/>
    <property type="match status" value="1"/>
</dbReference>
<keyword evidence="6" id="KW-0769">Symport</keyword>
<dbReference type="PROSITE" id="PS50850">
    <property type="entry name" value="MFS"/>
    <property type="match status" value="1"/>
</dbReference>
<sequence>MTQAASTTSGQQPADRAAARRVAVASALGTTVEYYDFTLYATTAALVFDKVFFPSVSPAVGALASFSTFFVGYLARPLGGVLFGHFGDRLGRKAMLVTTLLIMGLGTVLIGVLPSYAKIGVAAPILLVLIRLLQGLGMGGEYGGGVLMAMEFAPRGKQGFYTSLVHIGTPAGVLIPVGVVSILDTTMSDAQFEDWGWRIPFLLSAVLIGLGLYLRLKIGESPEFARFRKEADSHKAPVAVVLKHQLRDVLFSIVAKIAESGLFNVYYVVALSYATTQLGMEKTPVLIGILIACALECLTLPFFGRLSDRIGRRKLYIGGAVFQVVLAVPFFLLLDTRDPVLITVAMALGLAVGHGAMYGAQAALFANLYPVDVRYTGLSITQQFGATLGGGLAPLLGSALIVAGGGGWGWVVAYVAGVAILSSLCTIPLRRGESTVPQLETPVGAAR</sequence>
<feature type="domain" description="Major facilitator superfamily (MFS) profile" evidence="12">
    <location>
        <begin position="22"/>
        <end position="434"/>
    </location>
</feature>
<dbReference type="CDD" id="cd17369">
    <property type="entry name" value="MFS_ShiA_like"/>
    <property type="match status" value="1"/>
</dbReference>
<evidence type="ECO:0000256" key="5">
    <source>
        <dbReference type="ARBA" id="ARBA00022692"/>
    </source>
</evidence>
<feature type="transmembrane region" description="Helical" evidence="11">
    <location>
        <begin position="408"/>
        <end position="429"/>
    </location>
</feature>
<evidence type="ECO:0000256" key="8">
    <source>
        <dbReference type="ARBA" id="ARBA00023136"/>
    </source>
</evidence>
<keyword evidence="3" id="KW-0813">Transport</keyword>
<evidence type="ECO:0000256" key="1">
    <source>
        <dbReference type="ARBA" id="ARBA00004651"/>
    </source>
</evidence>
<name>A0A840IQ56_9PSEU</name>
<feature type="transmembrane region" description="Helical" evidence="11">
    <location>
        <begin position="195"/>
        <end position="216"/>
    </location>
</feature>
<feature type="transmembrane region" description="Helical" evidence="11">
    <location>
        <begin position="119"/>
        <end position="139"/>
    </location>
</feature>
<gene>
    <name evidence="13" type="ORF">BJY18_001002</name>
</gene>
<dbReference type="SUPFAM" id="SSF103473">
    <property type="entry name" value="MFS general substrate transporter"/>
    <property type="match status" value="1"/>
</dbReference>
<keyword evidence="8 11" id="KW-0472">Membrane</keyword>
<dbReference type="GO" id="GO:0015293">
    <property type="term" value="F:symporter activity"/>
    <property type="evidence" value="ECO:0007669"/>
    <property type="project" value="UniProtKB-KW"/>
</dbReference>
<evidence type="ECO:0000256" key="11">
    <source>
        <dbReference type="SAM" id="Phobius"/>
    </source>
</evidence>
<comment type="caution">
    <text evidence="13">The sequence shown here is derived from an EMBL/GenBank/DDBJ whole genome shotgun (WGS) entry which is preliminary data.</text>
</comment>
<dbReference type="GO" id="GO:0005886">
    <property type="term" value="C:plasma membrane"/>
    <property type="evidence" value="ECO:0007669"/>
    <property type="project" value="UniProtKB-SubCell"/>
</dbReference>
<evidence type="ECO:0000313" key="13">
    <source>
        <dbReference type="EMBL" id="MBB4683517.1"/>
    </source>
</evidence>
<proteinExistence type="inferred from homology"/>
<comment type="function">
    <text evidence="9">May be a proton symporter involved in the uptake of osmolytes such as proline and glycine betaine.</text>
</comment>
<dbReference type="RefSeq" id="WP_184778062.1">
    <property type="nucleotide sequence ID" value="NZ_JACHMG010000001.1"/>
</dbReference>
<feature type="transmembrane region" description="Helical" evidence="11">
    <location>
        <begin position="160"/>
        <end position="183"/>
    </location>
</feature>
<comment type="similarity">
    <text evidence="2">Belongs to the major facilitator superfamily. Metabolite:H+ Symporter (MHS) family (TC 2.A.1.6) family.</text>
</comment>
<feature type="transmembrane region" description="Helical" evidence="11">
    <location>
        <begin position="340"/>
        <end position="364"/>
    </location>
</feature>
<evidence type="ECO:0000256" key="10">
    <source>
        <dbReference type="ARBA" id="ARBA00039918"/>
    </source>
</evidence>
<keyword evidence="7 11" id="KW-1133">Transmembrane helix</keyword>
<dbReference type="EMBL" id="JACHMG010000001">
    <property type="protein sequence ID" value="MBB4683517.1"/>
    <property type="molecule type" value="Genomic_DNA"/>
</dbReference>
<accession>A0A840IQ56</accession>
<dbReference type="Gene3D" id="1.20.1250.20">
    <property type="entry name" value="MFS general substrate transporter like domains"/>
    <property type="match status" value="2"/>
</dbReference>
<dbReference type="InterPro" id="IPR020846">
    <property type="entry name" value="MFS_dom"/>
</dbReference>
<dbReference type="InterPro" id="IPR036259">
    <property type="entry name" value="MFS_trans_sf"/>
</dbReference>
<keyword evidence="5 11" id="KW-0812">Transmembrane</keyword>
<evidence type="ECO:0000256" key="6">
    <source>
        <dbReference type="ARBA" id="ARBA00022847"/>
    </source>
</evidence>
<keyword evidence="4" id="KW-1003">Cell membrane</keyword>
<feature type="transmembrane region" description="Helical" evidence="11">
    <location>
        <begin position="249"/>
        <end position="273"/>
    </location>
</feature>
<dbReference type="InterPro" id="IPR011701">
    <property type="entry name" value="MFS"/>
</dbReference>
<evidence type="ECO:0000256" key="4">
    <source>
        <dbReference type="ARBA" id="ARBA00022475"/>
    </source>
</evidence>
<feature type="transmembrane region" description="Helical" evidence="11">
    <location>
        <begin position="315"/>
        <end position="334"/>
    </location>
</feature>
<evidence type="ECO:0000259" key="12">
    <source>
        <dbReference type="PROSITE" id="PS50850"/>
    </source>
</evidence>